<name>A0A402D5G0_9BACT</name>
<reference evidence="1 2" key="1">
    <citation type="journal article" date="2019" name="Int. J. Syst. Evol. Microbiol.">
        <title>Capsulimonas corticalis gen. nov., sp. nov., an aerobic capsulated bacterium, of a novel bacterial order, Capsulimonadales ord. nov., of the class Armatimonadia of the phylum Armatimonadetes.</title>
        <authorList>
            <person name="Li J."/>
            <person name="Kudo C."/>
            <person name="Tonouchi A."/>
        </authorList>
    </citation>
    <scope>NUCLEOTIDE SEQUENCE [LARGE SCALE GENOMIC DNA]</scope>
    <source>
        <strain evidence="1 2">AX-7</strain>
    </source>
</reference>
<dbReference type="KEGG" id="ccot:CCAX7_18500"/>
<dbReference type="Pfam" id="PF12680">
    <property type="entry name" value="SnoaL_2"/>
    <property type="match status" value="1"/>
</dbReference>
<evidence type="ECO:0000313" key="2">
    <source>
        <dbReference type="Proteomes" id="UP000287394"/>
    </source>
</evidence>
<dbReference type="OrthoDB" id="13610at2"/>
<organism evidence="1 2">
    <name type="scientific">Capsulimonas corticalis</name>
    <dbReference type="NCBI Taxonomy" id="2219043"/>
    <lineage>
        <taxon>Bacteria</taxon>
        <taxon>Bacillati</taxon>
        <taxon>Armatimonadota</taxon>
        <taxon>Armatimonadia</taxon>
        <taxon>Capsulimonadales</taxon>
        <taxon>Capsulimonadaceae</taxon>
        <taxon>Capsulimonas</taxon>
    </lineage>
</organism>
<dbReference type="Gene3D" id="3.10.450.50">
    <property type="match status" value="1"/>
</dbReference>
<dbReference type="RefSeq" id="WP_119324739.1">
    <property type="nucleotide sequence ID" value="NZ_AP025739.1"/>
</dbReference>
<proteinExistence type="predicted"/>
<keyword evidence="2" id="KW-1185">Reference proteome</keyword>
<dbReference type="InterPro" id="IPR037401">
    <property type="entry name" value="SnoaL-like"/>
</dbReference>
<dbReference type="InterPro" id="IPR032710">
    <property type="entry name" value="NTF2-like_dom_sf"/>
</dbReference>
<dbReference type="Proteomes" id="UP000287394">
    <property type="component" value="Chromosome"/>
</dbReference>
<protein>
    <submittedName>
        <fullName evidence="1">Uncharacterized protein</fullName>
    </submittedName>
</protein>
<dbReference type="EMBL" id="AP025739">
    <property type="protein sequence ID" value="BDI29799.1"/>
    <property type="molecule type" value="Genomic_DNA"/>
</dbReference>
<accession>A0A402D5G0</accession>
<dbReference type="AlphaFoldDB" id="A0A402D5G0"/>
<gene>
    <name evidence="1" type="ORF">CCAX7_18500</name>
</gene>
<sequence length="120" mass="13589">MTYKEADALALDWIDGWNAHDLDRILAHYAEDVVYASPLAVQILNDPTGEMRGKAAVRDYFTRALAAFPDLHFELYHAFAGVNSLVISYKSVRDLIAAEYFEIGDDGKFTRVQCHYRESA</sequence>
<dbReference type="SUPFAM" id="SSF54427">
    <property type="entry name" value="NTF2-like"/>
    <property type="match status" value="1"/>
</dbReference>
<evidence type="ECO:0000313" key="1">
    <source>
        <dbReference type="EMBL" id="BDI29799.1"/>
    </source>
</evidence>